<dbReference type="InterPro" id="IPR016032">
    <property type="entry name" value="Sig_transdc_resp-reg_C-effctor"/>
</dbReference>
<dbReference type="OrthoDB" id="9780312at2"/>
<dbReference type="SMART" id="SM00448">
    <property type="entry name" value="REC"/>
    <property type="match status" value="1"/>
</dbReference>
<dbReference type="RefSeq" id="WP_039741244.1">
    <property type="nucleotide sequence ID" value="NZ_CP009788.1"/>
</dbReference>
<keyword evidence="2" id="KW-0805">Transcription regulation</keyword>
<gene>
    <name evidence="8" type="ORF">GPICK_05755</name>
</gene>
<evidence type="ECO:0000256" key="1">
    <source>
        <dbReference type="ARBA" id="ARBA00022553"/>
    </source>
</evidence>
<dbReference type="Proteomes" id="UP000057609">
    <property type="component" value="Chromosome"/>
</dbReference>
<dbReference type="GO" id="GO:0000160">
    <property type="term" value="P:phosphorelay signal transduction system"/>
    <property type="evidence" value="ECO:0007669"/>
    <property type="project" value="InterPro"/>
</dbReference>
<accession>A0A0B5BCX0</accession>
<evidence type="ECO:0000313" key="8">
    <source>
        <dbReference type="EMBL" id="AJE02934.1"/>
    </source>
</evidence>
<keyword evidence="1 5" id="KW-0597">Phosphoprotein</keyword>
<dbReference type="CDD" id="cd06170">
    <property type="entry name" value="LuxR_C_like"/>
    <property type="match status" value="1"/>
</dbReference>
<keyword evidence="4" id="KW-0804">Transcription</keyword>
<proteinExistence type="predicted"/>
<dbReference type="PROSITE" id="PS50110">
    <property type="entry name" value="RESPONSE_REGULATORY"/>
    <property type="match status" value="1"/>
</dbReference>
<feature type="modified residue" description="4-aspartylphosphate" evidence="5">
    <location>
        <position position="55"/>
    </location>
</feature>
<dbReference type="PRINTS" id="PR00038">
    <property type="entry name" value="HTHLUXR"/>
</dbReference>
<dbReference type="Pfam" id="PF00072">
    <property type="entry name" value="Response_reg"/>
    <property type="match status" value="1"/>
</dbReference>
<dbReference type="SUPFAM" id="SSF52172">
    <property type="entry name" value="CheY-like"/>
    <property type="match status" value="1"/>
</dbReference>
<keyword evidence="3" id="KW-0238">DNA-binding</keyword>
<evidence type="ECO:0000259" key="7">
    <source>
        <dbReference type="PROSITE" id="PS50110"/>
    </source>
</evidence>
<evidence type="ECO:0000256" key="2">
    <source>
        <dbReference type="ARBA" id="ARBA00023015"/>
    </source>
</evidence>
<dbReference type="Gene3D" id="3.40.50.2300">
    <property type="match status" value="1"/>
</dbReference>
<reference evidence="8 9" key="1">
    <citation type="journal article" date="2015" name="Genome Announc.">
        <title>Complete Genome of Geobacter pickeringii G13T, a Metal-Reducing Isolate from Sedimentary Kaolin Deposits.</title>
        <authorList>
            <person name="Badalamenti J.P."/>
            <person name="Bond D.R."/>
        </authorList>
    </citation>
    <scope>NUCLEOTIDE SEQUENCE [LARGE SCALE GENOMIC DNA]</scope>
    <source>
        <strain evidence="8 9">G13</strain>
    </source>
</reference>
<dbReference type="InterPro" id="IPR039420">
    <property type="entry name" value="WalR-like"/>
</dbReference>
<dbReference type="InterPro" id="IPR058245">
    <property type="entry name" value="NreC/VraR/RcsB-like_REC"/>
</dbReference>
<dbReference type="HOGENOM" id="CLU_000445_90_10_7"/>
<dbReference type="GO" id="GO:0006355">
    <property type="term" value="P:regulation of DNA-templated transcription"/>
    <property type="evidence" value="ECO:0007669"/>
    <property type="project" value="InterPro"/>
</dbReference>
<dbReference type="KEGG" id="gpi:GPICK_05755"/>
<evidence type="ECO:0000256" key="3">
    <source>
        <dbReference type="ARBA" id="ARBA00023125"/>
    </source>
</evidence>
<evidence type="ECO:0000259" key="6">
    <source>
        <dbReference type="PROSITE" id="PS50043"/>
    </source>
</evidence>
<dbReference type="CDD" id="cd17535">
    <property type="entry name" value="REC_NarL-like"/>
    <property type="match status" value="1"/>
</dbReference>
<dbReference type="Pfam" id="PF00196">
    <property type="entry name" value="GerE"/>
    <property type="match status" value="1"/>
</dbReference>
<dbReference type="InterPro" id="IPR000792">
    <property type="entry name" value="Tscrpt_reg_LuxR_C"/>
</dbReference>
<sequence>MAVRVLVVDDHKIMREGLRSLLEGQSDLVVVGEAEGGREAIQRVRDTAPDVVVMDLSMPEMNGIEATRRIAENFPDVRILALSMHSDRRFVEEALAAGACGFLLKDCAFDELVGAIREVKAARYYLSPRIAGGVVSDFLGSRGRPASPTGARLTPREREVLQLVAEGKNTKEVAFTLGTCVKTVETQRTQIMRKLGITSVAELTKYAIREGLTSLD</sequence>
<feature type="domain" description="Response regulatory" evidence="7">
    <location>
        <begin position="4"/>
        <end position="120"/>
    </location>
</feature>
<dbReference type="SUPFAM" id="SSF46894">
    <property type="entry name" value="C-terminal effector domain of the bipartite response regulators"/>
    <property type="match status" value="1"/>
</dbReference>
<keyword evidence="9" id="KW-1185">Reference proteome</keyword>
<evidence type="ECO:0000256" key="4">
    <source>
        <dbReference type="ARBA" id="ARBA00023163"/>
    </source>
</evidence>
<evidence type="ECO:0000256" key="5">
    <source>
        <dbReference type="PROSITE-ProRule" id="PRU00169"/>
    </source>
</evidence>
<dbReference type="PROSITE" id="PS50043">
    <property type="entry name" value="HTH_LUXR_2"/>
    <property type="match status" value="1"/>
</dbReference>
<dbReference type="InterPro" id="IPR001789">
    <property type="entry name" value="Sig_transdc_resp-reg_receiver"/>
</dbReference>
<feature type="domain" description="HTH luxR-type" evidence="6">
    <location>
        <begin position="146"/>
        <end position="211"/>
    </location>
</feature>
<organism evidence="8 9">
    <name type="scientific">Geobacter pickeringii</name>
    <dbReference type="NCBI Taxonomy" id="345632"/>
    <lineage>
        <taxon>Bacteria</taxon>
        <taxon>Pseudomonadati</taxon>
        <taxon>Thermodesulfobacteriota</taxon>
        <taxon>Desulfuromonadia</taxon>
        <taxon>Geobacterales</taxon>
        <taxon>Geobacteraceae</taxon>
        <taxon>Geobacter</taxon>
    </lineage>
</organism>
<evidence type="ECO:0000313" key="9">
    <source>
        <dbReference type="Proteomes" id="UP000057609"/>
    </source>
</evidence>
<dbReference type="AlphaFoldDB" id="A0A0B5BCX0"/>
<dbReference type="EMBL" id="CP009788">
    <property type="protein sequence ID" value="AJE02934.1"/>
    <property type="molecule type" value="Genomic_DNA"/>
</dbReference>
<dbReference type="PANTHER" id="PTHR43214">
    <property type="entry name" value="TWO-COMPONENT RESPONSE REGULATOR"/>
    <property type="match status" value="1"/>
</dbReference>
<dbReference type="PANTHER" id="PTHR43214:SF41">
    <property type="entry name" value="NITRATE_NITRITE RESPONSE REGULATOR PROTEIN NARP"/>
    <property type="match status" value="1"/>
</dbReference>
<dbReference type="SMART" id="SM00421">
    <property type="entry name" value="HTH_LUXR"/>
    <property type="match status" value="1"/>
</dbReference>
<protein>
    <submittedName>
        <fullName evidence="8">LuxR family transcriptional regulator</fullName>
    </submittedName>
</protein>
<dbReference type="GO" id="GO:0003677">
    <property type="term" value="F:DNA binding"/>
    <property type="evidence" value="ECO:0007669"/>
    <property type="project" value="UniProtKB-KW"/>
</dbReference>
<dbReference type="InterPro" id="IPR011006">
    <property type="entry name" value="CheY-like_superfamily"/>
</dbReference>
<name>A0A0B5BCX0_9BACT</name>
<dbReference type="STRING" id="345632.GPICK_05755"/>